<evidence type="ECO:0000313" key="3">
    <source>
        <dbReference type="Proteomes" id="UP000584642"/>
    </source>
</evidence>
<evidence type="ECO:0000256" key="1">
    <source>
        <dbReference type="SAM" id="MobiDB-lite"/>
    </source>
</evidence>
<dbReference type="Proteomes" id="UP000584642">
    <property type="component" value="Unassembled WGS sequence"/>
</dbReference>
<accession>A0ABX2TJJ8</accession>
<keyword evidence="3" id="KW-1185">Reference proteome</keyword>
<organism evidence="2 3">
    <name type="scientific">Azospirillum oleiclasticum</name>
    <dbReference type="NCBI Taxonomy" id="2735135"/>
    <lineage>
        <taxon>Bacteria</taxon>
        <taxon>Pseudomonadati</taxon>
        <taxon>Pseudomonadota</taxon>
        <taxon>Alphaproteobacteria</taxon>
        <taxon>Rhodospirillales</taxon>
        <taxon>Azospirillaceae</taxon>
        <taxon>Azospirillum</taxon>
    </lineage>
</organism>
<sequence>MARPDTRRHRILTALEPSEPGAEPPCLTLDELAAATGDERTPMATQLRQLVLAGKVVRHERGCFRIAAGVSAGDPPAPMRRHKPRTGLNARLWRAMRLRGKFTAGDLVRLAARDGEREATVRKGADDFLRALRDCGYLRRLPNGTGPARYALIRDTGPAAPLVRRSRREAFDRNTGETYTAAPLAREEGAASQPGPAGQVPHG</sequence>
<evidence type="ECO:0000313" key="2">
    <source>
        <dbReference type="EMBL" id="NYZ24527.1"/>
    </source>
</evidence>
<dbReference type="EMBL" id="JABFDB010000041">
    <property type="protein sequence ID" value="NYZ24527.1"/>
    <property type="molecule type" value="Genomic_DNA"/>
</dbReference>
<name>A0ABX2TJJ8_9PROT</name>
<reference evidence="2 3" key="1">
    <citation type="submission" date="2020-05" db="EMBL/GenBank/DDBJ databases">
        <title>Azospirillum oleiclasticum sp. nov, a nitrogen-fixing and heavy crude oil-emulsifying bacterium isolated from the crude oil of Yumen Oilfield.</title>
        <authorList>
            <person name="Wu D."/>
            <person name="Cai M."/>
            <person name="Zhang X."/>
        </authorList>
    </citation>
    <scope>NUCLEOTIDE SEQUENCE [LARGE SCALE GENOMIC DNA]</scope>
    <source>
        <strain evidence="2 3">ROY-1-1-2</strain>
    </source>
</reference>
<protein>
    <submittedName>
        <fullName evidence="2">Uncharacterized protein</fullName>
    </submittedName>
</protein>
<feature type="region of interest" description="Disordered" evidence="1">
    <location>
        <begin position="166"/>
        <end position="203"/>
    </location>
</feature>
<comment type="caution">
    <text evidence="2">The sequence shown here is derived from an EMBL/GenBank/DDBJ whole genome shotgun (WGS) entry which is preliminary data.</text>
</comment>
<gene>
    <name evidence="2" type="ORF">HND93_32895</name>
</gene>
<proteinExistence type="predicted"/>
<dbReference type="RefSeq" id="WP_180286304.1">
    <property type="nucleotide sequence ID" value="NZ_JABFDB010000041.1"/>
</dbReference>